<evidence type="ECO:0000313" key="2">
    <source>
        <dbReference type="Proteomes" id="UP000502248"/>
    </source>
</evidence>
<evidence type="ECO:0000313" key="1">
    <source>
        <dbReference type="EMBL" id="QJD82860.1"/>
    </source>
</evidence>
<dbReference type="EMBL" id="CP051680">
    <property type="protein sequence ID" value="QJD82860.1"/>
    <property type="molecule type" value="Genomic_DNA"/>
</dbReference>
<accession>A0A7Z2VH78</accession>
<dbReference type="KEGG" id="cheb:HH215_06475"/>
<proteinExistence type="predicted"/>
<organism evidence="1 2">
    <name type="scientific">Cohnella herbarum</name>
    <dbReference type="NCBI Taxonomy" id="2728023"/>
    <lineage>
        <taxon>Bacteria</taxon>
        <taxon>Bacillati</taxon>
        <taxon>Bacillota</taxon>
        <taxon>Bacilli</taxon>
        <taxon>Bacillales</taxon>
        <taxon>Paenibacillaceae</taxon>
        <taxon>Cohnella</taxon>
    </lineage>
</organism>
<dbReference type="Proteomes" id="UP000502248">
    <property type="component" value="Chromosome"/>
</dbReference>
<gene>
    <name evidence="1" type="ORF">HH215_06475</name>
</gene>
<keyword evidence="2" id="KW-1185">Reference proteome</keyword>
<sequence length="63" mass="7280">MGRKHKMIQVTFYHQDGEWTIHVPAENENEKLAIVVACKCFASDGFDLDDITEVLTERSYSYV</sequence>
<dbReference type="RefSeq" id="WP_169279156.1">
    <property type="nucleotide sequence ID" value="NZ_CP051680.1"/>
</dbReference>
<name>A0A7Z2VH78_9BACL</name>
<reference evidence="1 2" key="1">
    <citation type="submission" date="2020-04" db="EMBL/GenBank/DDBJ databases">
        <title>Genome sequencing of novel species.</title>
        <authorList>
            <person name="Heo J."/>
            <person name="Kim S.-J."/>
            <person name="Kim J.-S."/>
            <person name="Hong S.-B."/>
            <person name="Kwon S.-W."/>
        </authorList>
    </citation>
    <scope>NUCLEOTIDE SEQUENCE [LARGE SCALE GENOMIC DNA]</scope>
    <source>
        <strain evidence="1 2">MFER-1</strain>
    </source>
</reference>
<dbReference type="AlphaFoldDB" id="A0A7Z2VH78"/>
<protein>
    <submittedName>
        <fullName evidence="1">Uncharacterized protein</fullName>
    </submittedName>
</protein>